<keyword evidence="2" id="KW-1185">Reference proteome</keyword>
<name>A0A919NRQ6_9ACTN</name>
<dbReference type="Proteomes" id="UP000623608">
    <property type="component" value="Unassembled WGS sequence"/>
</dbReference>
<dbReference type="SUPFAM" id="SSF46785">
    <property type="entry name" value="Winged helix' DNA-binding domain"/>
    <property type="match status" value="1"/>
</dbReference>
<protein>
    <recommendedName>
        <fullName evidence="3">PadR family transcriptional regulator</fullName>
    </recommendedName>
</protein>
<dbReference type="RefSeq" id="WP_203811384.1">
    <property type="nucleotide sequence ID" value="NZ_BOMY01000041.1"/>
</dbReference>
<dbReference type="InterPro" id="IPR036390">
    <property type="entry name" value="WH_DNA-bd_sf"/>
</dbReference>
<sequence>MSATLGDILLVMLGDRPASAYELRQRHAEALGAAHRLDVRRVEVALVRLQRVGHVYTDQVLSHGAKRVWSITEAGRHRQRSWIVDVGPEEAVEDLVARVLIALAATDRATFEAVVESCLTRFEGRRPRVARRAGVTTPAEARSAFDTEVAKATLRWLQQLRTHDRVA</sequence>
<dbReference type="AlphaFoldDB" id="A0A919NRQ6"/>
<comment type="caution">
    <text evidence="1">The sequence shown here is derived from an EMBL/GenBank/DDBJ whole genome shotgun (WGS) entry which is preliminary data.</text>
</comment>
<evidence type="ECO:0008006" key="3">
    <source>
        <dbReference type="Google" id="ProtNLM"/>
    </source>
</evidence>
<accession>A0A919NRQ6</accession>
<reference evidence="1" key="1">
    <citation type="submission" date="2021-01" db="EMBL/GenBank/DDBJ databases">
        <title>Whole genome shotgun sequence of Actinoplanes tereljensis NBRC 105297.</title>
        <authorList>
            <person name="Komaki H."/>
            <person name="Tamura T."/>
        </authorList>
    </citation>
    <scope>NUCLEOTIDE SEQUENCE</scope>
    <source>
        <strain evidence="1">NBRC 105297</strain>
    </source>
</reference>
<dbReference type="Gene3D" id="1.10.10.10">
    <property type="entry name" value="Winged helix-like DNA-binding domain superfamily/Winged helix DNA-binding domain"/>
    <property type="match status" value="1"/>
</dbReference>
<gene>
    <name evidence="1" type="ORF">Ate02nite_62130</name>
</gene>
<dbReference type="EMBL" id="BOMY01000041">
    <property type="protein sequence ID" value="GIF23483.1"/>
    <property type="molecule type" value="Genomic_DNA"/>
</dbReference>
<evidence type="ECO:0000313" key="1">
    <source>
        <dbReference type="EMBL" id="GIF23483.1"/>
    </source>
</evidence>
<organism evidence="1 2">
    <name type="scientific">Paractinoplanes tereljensis</name>
    <dbReference type="NCBI Taxonomy" id="571912"/>
    <lineage>
        <taxon>Bacteria</taxon>
        <taxon>Bacillati</taxon>
        <taxon>Actinomycetota</taxon>
        <taxon>Actinomycetes</taxon>
        <taxon>Micromonosporales</taxon>
        <taxon>Micromonosporaceae</taxon>
        <taxon>Paractinoplanes</taxon>
    </lineage>
</organism>
<evidence type="ECO:0000313" key="2">
    <source>
        <dbReference type="Proteomes" id="UP000623608"/>
    </source>
</evidence>
<dbReference type="InterPro" id="IPR036388">
    <property type="entry name" value="WH-like_DNA-bd_sf"/>
</dbReference>
<proteinExistence type="predicted"/>